<evidence type="ECO:0000256" key="2">
    <source>
        <dbReference type="ARBA" id="ARBA00022490"/>
    </source>
</evidence>
<feature type="domain" description="EF-hand" evidence="6">
    <location>
        <begin position="82"/>
        <end position="117"/>
    </location>
</feature>
<protein>
    <recommendedName>
        <fullName evidence="6">EF-hand domain-containing protein</fullName>
    </recommendedName>
</protein>
<dbReference type="InterPro" id="IPR051426">
    <property type="entry name" value="Peflin/Sorcin_CaBP"/>
</dbReference>
<evidence type="ECO:0000256" key="3">
    <source>
        <dbReference type="ARBA" id="ARBA00022723"/>
    </source>
</evidence>
<name>A0A821H9G5_9BILA</name>
<evidence type="ECO:0000313" key="8">
    <source>
        <dbReference type="Proteomes" id="UP000663848"/>
    </source>
</evidence>
<dbReference type="PANTHER" id="PTHR46212:SF9">
    <property type="entry name" value="PROGRAMMED CELL DEATH PROTEIN 6"/>
    <property type="match status" value="1"/>
</dbReference>
<evidence type="ECO:0000313" key="7">
    <source>
        <dbReference type="EMBL" id="CAF4678378.1"/>
    </source>
</evidence>
<sequence length="210" mass="24564">MSSGETSDAFLQQVFRKVDADGSGAISSNELQSALSNGTWSPFNPETVRMMIENRAIKLFSGMFDKDNSSTIDFNEFKLLWNYITQWEKIFRSFDEDRSGSIDKNEFRKALMTFGMFDRDGSSTIDFKEFRALWHYVTEWEKCFRRFDLDGSGTIDKHELKIALSSFGMFLFVDILWRRKLFSNSPNLFNQCLSLLMQTYIHDTNFIKQD</sequence>
<evidence type="ECO:0000256" key="5">
    <source>
        <dbReference type="ARBA" id="ARBA00022837"/>
    </source>
</evidence>
<comment type="subcellular location">
    <subcellularLocation>
        <location evidence="1">Cytoplasm</location>
    </subcellularLocation>
</comment>
<dbReference type="AlphaFoldDB" id="A0A821H9G5"/>
<dbReference type="GO" id="GO:0048306">
    <property type="term" value="F:calcium-dependent protein binding"/>
    <property type="evidence" value="ECO:0007669"/>
    <property type="project" value="UniProtKB-ARBA"/>
</dbReference>
<dbReference type="EMBL" id="CAJOBR010002388">
    <property type="protein sequence ID" value="CAF4678378.1"/>
    <property type="molecule type" value="Genomic_DNA"/>
</dbReference>
<keyword evidence="2" id="KW-0963">Cytoplasm</keyword>
<dbReference type="PROSITE" id="PS50222">
    <property type="entry name" value="EF_HAND_2"/>
    <property type="match status" value="3"/>
</dbReference>
<gene>
    <name evidence="7" type="ORF">QYT958_LOCUS16475</name>
</gene>
<feature type="domain" description="EF-hand" evidence="6">
    <location>
        <begin position="135"/>
        <end position="170"/>
    </location>
</feature>
<dbReference type="Proteomes" id="UP000663848">
    <property type="component" value="Unassembled WGS sequence"/>
</dbReference>
<reference evidence="7" key="1">
    <citation type="submission" date="2021-02" db="EMBL/GenBank/DDBJ databases">
        <authorList>
            <person name="Nowell W R."/>
        </authorList>
    </citation>
    <scope>NUCLEOTIDE SEQUENCE</scope>
</reference>
<evidence type="ECO:0000259" key="6">
    <source>
        <dbReference type="PROSITE" id="PS50222"/>
    </source>
</evidence>
<dbReference type="PROSITE" id="PS00018">
    <property type="entry name" value="EF_HAND_1"/>
    <property type="match status" value="3"/>
</dbReference>
<accession>A0A821H9G5</accession>
<feature type="domain" description="EF-hand" evidence="6">
    <location>
        <begin position="6"/>
        <end position="41"/>
    </location>
</feature>
<evidence type="ECO:0000256" key="1">
    <source>
        <dbReference type="ARBA" id="ARBA00004496"/>
    </source>
</evidence>
<dbReference type="InterPro" id="IPR018247">
    <property type="entry name" value="EF_Hand_1_Ca_BS"/>
</dbReference>
<dbReference type="GO" id="GO:0005737">
    <property type="term" value="C:cytoplasm"/>
    <property type="evidence" value="ECO:0007669"/>
    <property type="project" value="UniProtKB-SubCell"/>
</dbReference>
<keyword evidence="5" id="KW-0106">Calcium</keyword>
<dbReference type="Gene3D" id="1.10.238.10">
    <property type="entry name" value="EF-hand"/>
    <property type="match status" value="2"/>
</dbReference>
<organism evidence="7 8">
    <name type="scientific">Rotaria socialis</name>
    <dbReference type="NCBI Taxonomy" id="392032"/>
    <lineage>
        <taxon>Eukaryota</taxon>
        <taxon>Metazoa</taxon>
        <taxon>Spiralia</taxon>
        <taxon>Gnathifera</taxon>
        <taxon>Rotifera</taxon>
        <taxon>Eurotatoria</taxon>
        <taxon>Bdelloidea</taxon>
        <taxon>Philodinida</taxon>
        <taxon>Philodinidae</taxon>
        <taxon>Rotaria</taxon>
    </lineage>
</organism>
<comment type="caution">
    <text evidence="7">The sequence shown here is derived from an EMBL/GenBank/DDBJ whole genome shotgun (WGS) entry which is preliminary data.</text>
</comment>
<dbReference type="InterPro" id="IPR011992">
    <property type="entry name" value="EF-hand-dom_pair"/>
</dbReference>
<dbReference type="Pfam" id="PF13499">
    <property type="entry name" value="EF-hand_7"/>
    <property type="match status" value="1"/>
</dbReference>
<dbReference type="GO" id="GO:0005509">
    <property type="term" value="F:calcium ion binding"/>
    <property type="evidence" value="ECO:0007669"/>
    <property type="project" value="InterPro"/>
</dbReference>
<dbReference type="Pfam" id="PF13405">
    <property type="entry name" value="EF-hand_6"/>
    <property type="match status" value="2"/>
</dbReference>
<proteinExistence type="predicted"/>
<dbReference type="InterPro" id="IPR002048">
    <property type="entry name" value="EF_hand_dom"/>
</dbReference>
<dbReference type="SMART" id="SM00054">
    <property type="entry name" value="EFh"/>
    <property type="match status" value="5"/>
</dbReference>
<evidence type="ECO:0000256" key="4">
    <source>
        <dbReference type="ARBA" id="ARBA00022737"/>
    </source>
</evidence>
<keyword evidence="3" id="KW-0479">Metal-binding</keyword>
<keyword evidence="4" id="KW-0677">Repeat</keyword>
<dbReference type="SUPFAM" id="SSF47473">
    <property type="entry name" value="EF-hand"/>
    <property type="match status" value="2"/>
</dbReference>
<dbReference type="PANTHER" id="PTHR46212">
    <property type="entry name" value="PEFLIN"/>
    <property type="match status" value="1"/>
</dbReference>